<dbReference type="AlphaFoldDB" id="A0A075R696"/>
<accession>A0A075R696</accession>
<sequence length="129" mass="15282">MYRFASNPNQLNIDGIYKTNGGTTLKFNTYIYTNVLPHQYRVNGSVLFRHQDPNKEDPIIYITGEWLQAGPLLAYLRRGIWYFRGSHVNPGAEADFYFDEHEKKVKVEVRLFRHPQGEKQYTWRATKIR</sequence>
<dbReference type="KEGG" id="blr:BRLA_c030170"/>
<dbReference type="EMBL" id="CP007806">
    <property type="protein sequence ID" value="AIG27329.1"/>
    <property type="molecule type" value="Genomic_DNA"/>
</dbReference>
<dbReference type="STRING" id="1042163.BRLA_c030170"/>
<protein>
    <submittedName>
        <fullName evidence="1">Uncharacterized protein</fullName>
    </submittedName>
</protein>
<dbReference type="Proteomes" id="UP000005850">
    <property type="component" value="Chromosome"/>
</dbReference>
<evidence type="ECO:0000313" key="1">
    <source>
        <dbReference type="EMBL" id="AIG27329.1"/>
    </source>
</evidence>
<evidence type="ECO:0000313" key="2">
    <source>
        <dbReference type="Proteomes" id="UP000005850"/>
    </source>
</evidence>
<organism evidence="1 2">
    <name type="scientific">Brevibacillus laterosporus LMG 15441</name>
    <dbReference type="NCBI Taxonomy" id="1042163"/>
    <lineage>
        <taxon>Bacteria</taxon>
        <taxon>Bacillati</taxon>
        <taxon>Bacillota</taxon>
        <taxon>Bacilli</taxon>
        <taxon>Bacillales</taxon>
        <taxon>Paenibacillaceae</taxon>
        <taxon>Brevibacillus</taxon>
    </lineage>
</organism>
<proteinExistence type="predicted"/>
<reference evidence="1 2" key="1">
    <citation type="journal article" date="2011" name="J. Bacteriol.">
        <title>Genome sequence of Brevibacillus laterosporus LMG 15441, a pathogen of invertebrates.</title>
        <authorList>
            <person name="Djukic M."/>
            <person name="Poehlein A."/>
            <person name="Thurmer A."/>
            <person name="Daniel R."/>
        </authorList>
    </citation>
    <scope>NUCLEOTIDE SEQUENCE [LARGE SCALE GENOMIC DNA]</scope>
    <source>
        <strain evidence="1 2">LMG 15441</strain>
    </source>
</reference>
<dbReference type="RefSeq" id="WP_041752246.1">
    <property type="nucleotide sequence ID" value="NZ_CP007806.1"/>
</dbReference>
<dbReference type="HOGENOM" id="CLU_1944609_0_0_9"/>
<keyword evidence="2" id="KW-1185">Reference proteome</keyword>
<gene>
    <name evidence="1" type="ORF">BRLA_c030170</name>
</gene>
<name>A0A075R696_BRELA</name>